<dbReference type="Proteomes" id="UP000267223">
    <property type="component" value="Unassembled WGS sequence"/>
</dbReference>
<dbReference type="EMBL" id="RJJR01000016">
    <property type="protein sequence ID" value="RNI33784.1"/>
    <property type="molecule type" value="Genomic_DNA"/>
</dbReference>
<evidence type="ECO:0000259" key="8">
    <source>
        <dbReference type="Pfam" id="PF01850"/>
    </source>
</evidence>
<keyword evidence="10" id="KW-1185">Reference proteome</keyword>
<sequence>MEKKIIICDTDVMIDYWDSHNLRHEITKSTLEKSIGLDNVMLSAITKMELMLGAISKTDMTKISKKLSRFNIALINNDITIQSFELIQKYRLSHGLLLPDSIIAATALISGFELYTYNVKDFKFILGLKLFTP</sequence>
<dbReference type="GO" id="GO:0004518">
    <property type="term" value="F:nuclease activity"/>
    <property type="evidence" value="ECO:0007669"/>
    <property type="project" value="UniProtKB-KW"/>
</dbReference>
<keyword evidence="3" id="KW-0540">Nuclease</keyword>
<accession>A0A3M9N7J0</accession>
<comment type="caution">
    <text evidence="9">The sequence shown here is derived from an EMBL/GenBank/DDBJ whole genome shotgun (WGS) entry which is preliminary data.</text>
</comment>
<evidence type="ECO:0000256" key="6">
    <source>
        <dbReference type="ARBA" id="ARBA00022842"/>
    </source>
</evidence>
<keyword evidence="6" id="KW-0460">Magnesium</keyword>
<evidence type="ECO:0000313" key="10">
    <source>
        <dbReference type="Proteomes" id="UP000267223"/>
    </source>
</evidence>
<dbReference type="SUPFAM" id="SSF88723">
    <property type="entry name" value="PIN domain-like"/>
    <property type="match status" value="1"/>
</dbReference>
<name>A0A3M9N7J0_9BACT</name>
<dbReference type="GO" id="GO:0016787">
    <property type="term" value="F:hydrolase activity"/>
    <property type="evidence" value="ECO:0007669"/>
    <property type="project" value="UniProtKB-KW"/>
</dbReference>
<dbReference type="AlphaFoldDB" id="A0A3M9N7J0"/>
<comment type="cofactor">
    <cofactor evidence="1">
        <name>Mg(2+)</name>
        <dbReference type="ChEBI" id="CHEBI:18420"/>
    </cofactor>
</comment>
<dbReference type="Gene3D" id="3.40.50.1010">
    <property type="entry name" value="5'-nuclease"/>
    <property type="match status" value="1"/>
</dbReference>
<feature type="domain" description="PIN" evidence="8">
    <location>
        <begin position="6"/>
        <end position="118"/>
    </location>
</feature>
<evidence type="ECO:0000256" key="7">
    <source>
        <dbReference type="ARBA" id="ARBA00038093"/>
    </source>
</evidence>
<dbReference type="Pfam" id="PF01850">
    <property type="entry name" value="PIN"/>
    <property type="match status" value="1"/>
</dbReference>
<dbReference type="InterPro" id="IPR050556">
    <property type="entry name" value="Type_II_TA_system_RNase"/>
</dbReference>
<organism evidence="9 10">
    <name type="scientific">Hanamia caeni</name>
    <dbReference type="NCBI Taxonomy" id="2294116"/>
    <lineage>
        <taxon>Bacteria</taxon>
        <taxon>Pseudomonadati</taxon>
        <taxon>Bacteroidota</taxon>
        <taxon>Chitinophagia</taxon>
        <taxon>Chitinophagales</taxon>
        <taxon>Chitinophagaceae</taxon>
        <taxon>Hanamia</taxon>
    </lineage>
</organism>
<dbReference type="InterPro" id="IPR029060">
    <property type="entry name" value="PIN-like_dom_sf"/>
</dbReference>
<reference evidence="9 10" key="1">
    <citation type="submission" date="2018-11" db="EMBL/GenBank/DDBJ databases">
        <title>Draft genome sequence of Ferruginibacter sp. BO-59.</title>
        <authorList>
            <person name="Im W.T."/>
        </authorList>
    </citation>
    <scope>NUCLEOTIDE SEQUENCE [LARGE SCALE GENOMIC DNA]</scope>
    <source>
        <strain evidence="9 10">BO-59</strain>
    </source>
</reference>
<evidence type="ECO:0000313" key="9">
    <source>
        <dbReference type="EMBL" id="RNI33784.1"/>
    </source>
</evidence>
<comment type="similarity">
    <text evidence="7">Belongs to the PINc/VapC protein family.</text>
</comment>
<proteinExistence type="inferred from homology"/>
<dbReference type="OrthoDB" id="9804823at2"/>
<gene>
    <name evidence="9" type="ORF">EFY79_17485</name>
</gene>
<dbReference type="RefSeq" id="WP_123122041.1">
    <property type="nucleotide sequence ID" value="NZ_RJJR01000016.1"/>
</dbReference>
<evidence type="ECO:0000256" key="1">
    <source>
        <dbReference type="ARBA" id="ARBA00001946"/>
    </source>
</evidence>
<keyword evidence="2" id="KW-1277">Toxin-antitoxin system</keyword>
<dbReference type="PANTHER" id="PTHR33653:SF1">
    <property type="entry name" value="RIBONUCLEASE VAPC2"/>
    <property type="match status" value="1"/>
</dbReference>
<keyword evidence="4" id="KW-0479">Metal-binding</keyword>
<evidence type="ECO:0000256" key="5">
    <source>
        <dbReference type="ARBA" id="ARBA00022801"/>
    </source>
</evidence>
<keyword evidence="5" id="KW-0378">Hydrolase</keyword>
<evidence type="ECO:0000256" key="4">
    <source>
        <dbReference type="ARBA" id="ARBA00022723"/>
    </source>
</evidence>
<dbReference type="CDD" id="cd18741">
    <property type="entry name" value="PIN_VapC4-5_FitB-like"/>
    <property type="match status" value="1"/>
</dbReference>
<evidence type="ECO:0000256" key="2">
    <source>
        <dbReference type="ARBA" id="ARBA00022649"/>
    </source>
</evidence>
<dbReference type="GO" id="GO:0046872">
    <property type="term" value="F:metal ion binding"/>
    <property type="evidence" value="ECO:0007669"/>
    <property type="project" value="UniProtKB-KW"/>
</dbReference>
<evidence type="ECO:0000256" key="3">
    <source>
        <dbReference type="ARBA" id="ARBA00022722"/>
    </source>
</evidence>
<dbReference type="InterPro" id="IPR002716">
    <property type="entry name" value="PIN_dom"/>
</dbReference>
<dbReference type="PANTHER" id="PTHR33653">
    <property type="entry name" value="RIBONUCLEASE VAPC2"/>
    <property type="match status" value="1"/>
</dbReference>
<protein>
    <submittedName>
        <fullName evidence="9">Type II toxin-antitoxin system VapC family toxin</fullName>
    </submittedName>
</protein>